<dbReference type="GO" id="GO:0016887">
    <property type="term" value="F:ATP hydrolysis activity"/>
    <property type="evidence" value="ECO:0007669"/>
    <property type="project" value="InterPro"/>
</dbReference>
<dbReference type="PANTHER" id="PTHR43820:SF4">
    <property type="entry name" value="HIGH-AFFINITY BRANCHED-CHAIN AMINO ACID TRANSPORT ATP-BINDING PROTEIN LIVF"/>
    <property type="match status" value="1"/>
</dbReference>
<dbReference type="InterPro" id="IPR003593">
    <property type="entry name" value="AAA+_ATPase"/>
</dbReference>
<dbReference type="EMBL" id="CAFBQA010000098">
    <property type="protein sequence ID" value="CAB5041807.1"/>
    <property type="molecule type" value="Genomic_DNA"/>
</dbReference>
<keyword evidence="2" id="KW-0813">Transport</keyword>
<dbReference type="InterPro" id="IPR052156">
    <property type="entry name" value="BCAA_Transport_ATP-bd_LivF"/>
</dbReference>
<organism evidence="8">
    <name type="scientific">freshwater metagenome</name>
    <dbReference type="NCBI Taxonomy" id="449393"/>
    <lineage>
        <taxon>unclassified sequences</taxon>
        <taxon>metagenomes</taxon>
        <taxon>ecological metagenomes</taxon>
    </lineage>
</organism>
<dbReference type="SMART" id="SM00382">
    <property type="entry name" value="AAA"/>
    <property type="match status" value="1"/>
</dbReference>
<dbReference type="AlphaFoldDB" id="A0A6J7SKR0"/>
<dbReference type="PROSITE" id="PS00211">
    <property type="entry name" value="ABC_TRANSPORTER_1"/>
    <property type="match status" value="1"/>
</dbReference>
<dbReference type="GO" id="GO:0015658">
    <property type="term" value="F:branched-chain amino acid transmembrane transporter activity"/>
    <property type="evidence" value="ECO:0007669"/>
    <property type="project" value="TreeGrafter"/>
</dbReference>
<dbReference type="CDD" id="cd03224">
    <property type="entry name" value="ABC_TM1139_LivF_branched"/>
    <property type="match status" value="1"/>
</dbReference>
<dbReference type="PROSITE" id="PS50893">
    <property type="entry name" value="ABC_TRANSPORTER_2"/>
    <property type="match status" value="1"/>
</dbReference>
<dbReference type="Pfam" id="PF00005">
    <property type="entry name" value="ABC_tran"/>
    <property type="match status" value="1"/>
</dbReference>
<comment type="similarity">
    <text evidence="1">Belongs to the ABC transporter superfamily.</text>
</comment>
<gene>
    <name evidence="7" type="ORF">UFOPK3492_00885</name>
    <name evidence="8" type="ORF">UFOPK4234_01359</name>
</gene>
<evidence type="ECO:0000256" key="3">
    <source>
        <dbReference type="ARBA" id="ARBA00022741"/>
    </source>
</evidence>
<evidence type="ECO:0000256" key="2">
    <source>
        <dbReference type="ARBA" id="ARBA00022448"/>
    </source>
</evidence>
<feature type="domain" description="ABC transporter" evidence="6">
    <location>
        <begin position="3"/>
        <end position="237"/>
    </location>
</feature>
<dbReference type="InterPro" id="IPR017871">
    <property type="entry name" value="ABC_transporter-like_CS"/>
</dbReference>
<evidence type="ECO:0000313" key="7">
    <source>
        <dbReference type="EMBL" id="CAB4899931.1"/>
    </source>
</evidence>
<evidence type="ECO:0000259" key="6">
    <source>
        <dbReference type="PROSITE" id="PS50893"/>
    </source>
</evidence>
<dbReference type="GO" id="GO:0015807">
    <property type="term" value="P:L-amino acid transport"/>
    <property type="evidence" value="ECO:0007669"/>
    <property type="project" value="TreeGrafter"/>
</dbReference>
<dbReference type="InterPro" id="IPR027417">
    <property type="entry name" value="P-loop_NTPase"/>
</dbReference>
<dbReference type="GO" id="GO:0005524">
    <property type="term" value="F:ATP binding"/>
    <property type="evidence" value="ECO:0007669"/>
    <property type="project" value="UniProtKB-KW"/>
</dbReference>
<sequence>MLLEIKDLTVSYGGAKALDNLHIGIEEGEFVVLLGSNGAGKTTTLRSISGLIKPSQGEIIFQGKDLLKTQSFRRSELGIAHVPEGRQIFPDHTVAENLQLGGFTTRKDVSKTNAVLDEVFHLFPRLAERRDQKGGTLSGGEAQMLAVGRALMGQPRLLMLDEPSLGLAPRLVIEMFGYLKRLHKEKGLSILLVEQQARLALQISQRGYVLERGVVAISGASASLQDDPAVVAAYLGHAG</sequence>
<evidence type="ECO:0000313" key="8">
    <source>
        <dbReference type="EMBL" id="CAB5041807.1"/>
    </source>
</evidence>
<keyword evidence="4" id="KW-0067">ATP-binding</keyword>
<name>A0A6J7SKR0_9ZZZZ</name>
<evidence type="ECO:0000256" key="1">
    <source>
        <dbReference type="ARBA" id="ARBA00005417"/>
    </source>
</evidence>
<protein>
    <submittedName>
        <fullName evidence="8">Unannotated protein</fullName>
    </submittedName>
</protein>
<proteinExistence type="inferred from homology"/>
<dbReference type="InterPro" id="IPR003439">
    <property type="entry name" value="ABC_transporter-like_ATP-bd"/>
</dbReference>
<keyword evidence="3" id="KW-0547">Nucleotide-binding</keyword>
<accession>A0A6J7SKR0</accession>
<evidence type="ECO:0000256" key="5">
    <source>
        <dbReference type="ARBA" id="ARBA00022970"/>
    </source>
</evidence>
<evidence type="ECO:0000256" key="4">
    <source>
        <dbReference type="ARBA" id="ARBA00022840"/>
    </source>
</evidence>
<keyword evidence="5" id="KW-0029">Amino-acid transport</keyword>
<dbReference type="SUPFAM" id="SSF52540">
    <property type="entry name" value="P-loop containing nucleoside triphosphate hydrolases"/>
    <property type="match status" value="1"/>
</dbReference>
<dbReference type="EMBL" id="CAFBMD010000065">
    <property type="protein sequence ID" value="CAB4899931.1"/>
    <property type="molecule type" value="Genomic_DNA"/>
</dbReference>
<dbReference type="PANTHER" id="PTHR43820">
    <property type="entry name" value="HIGH-AFFINITY BRANCHED-CHAIN AMINO ACID TRANSPORT ATP-BINDING PROTEIN LIVF"/>
    <property type="match status" value="1"/>
</dbReference>
<dbReference type="Gene3D" id="3.40.50.300">
    <property type="entry name" value="P-loop containing nucleotide triphosphate hydrolases"/>
    <property type="match status" value="1"/>
</dbReference>
<reference evidence="8" key="1">
    <citation type="submission" date="2020-05" db="EMBL/GenBank/DDBJ databases">
        <authorList>
            <person name="Chiriac C."/>
            <person name="Salcher M."/>
            <person name="Ghai R."/>
            <person name="Kavagutti S V."/>
        </authorList>
    </citation>
    <scope>NUCLEOTIDE SEQUENCE</scope>
</reference>